<reference evidence="1 2" key="1">
    <citation type="journal article" date="2007" name="Nature">
        <title>Evolution of genes and genomes on the Drosophila phylogeny.</title>
        <authorList>
            <consortium name="Drosophila 12 Genomes Consortium"/>
            <person name="Clark A.G."/>
            <person name="Eisen M.B."/>
            <person name="Smith D.R."/>
            <person name="Bergman C.M."/>
            <person name="Oliver B."/>
            <person name="Markow T.A."/>
            <person name="Kaufman T.C."/>
            <person name="Kellis M."/>
            <person name="Gelbart W."/>
            <person name="Iyer V.N."/>
            <person name="Pollard D.A."/>
            <person name="Sackton T.B."/>
            <person name="Larracuente A.M."/>
            <person name="Singh N.D."/>
            <person name="Abad J.P."/>
            <person name="Abt D.N."/>
            <person name="Adryan B."/>
            <person name="Aguade M."/>
            <person name="Akashi H."/>
            <person name="Anderson W.W."/>
            <person name="Aquadro C.F."/>
            <person name="Ardell D.H."/>
            <person name="Arguello R."/>
            <person name="Artieri C.G."/>
            <person name="Barbash D.A."/>
            <person name="Barker D."/>
            <person name="Barsanti P."/>
            <person name="Batterham P."/>
            <person name="Batzoglou S."/>
            <person name="Begun D."/>
            <person name="Bhutkar A."/>
            <person name="Blanco E."/>
            <person name="Bosak S.A."/>
            <person name="Bradley R.K."/>
            <person name="Brand A.D."/>
            <person name="Brent M.R."/>
            <person name="Brooks A.N."/>
            <person name="Brown R.H."/>
            <person name="Butlin R.K."/>
            <person name="Caggese C."/>
            <person name="Calvi B.R."/>
            <person name="Bernardo de Carvalho A."/>
            <person name="Caspi A."/>
            <person name="Castrezana S."/>
            <person name="Celniker S.E."/>
            <person name="Chang J.L."/>
            <person name="Chapple C."/>
            <person name="Chatterji S."/>
            <person name="Chinwalla A."/>
            <person name="Civetta A."/>
            <person name="Clifton S.W."/>
            <person name="Comeron J.M."/>
            <person name="Costello J.C."/>
            <person name="Coyne J.A."/>
            <person name="Daub J."/>
            <person name="David R.G."/>
            <person name="Delcher A.L."/>
            <person name="Delehaunty K."/>
            <person name="Do C.B."/>
            <person name="Ebling H."/>
            <person name="Edwards K."/>
            <person name="Eickbush T."/>
            <person name="Evans J.D."/>
            <person name="Filipski A."/>
            <person name="Findeiss S."/>
            <person name="Freyhult E."/>
            <person name="Fulton L."/>
            <person name="Fulton R."/>
            <person name="Garcia A.C."/>
            <person name="Gardiner A."/>
            <person name="Garfield D.A."/>
            <person name="Garvin B.E."/>
            <person name="Gibson G."/>
            <person name="Gilbert D."/>
            <person name="Gnerre S."/>
            <person name="Godfrey J."/>
            <person name="Good R."/>
            <person name="Gotea V."/>
            <person name="Gravely B."/>
            <person name="Greenberg A.J."/>
            <person name="Griffiths-Jones S."/>
            <person name="Gross S."/>
            <person name="Guigo R."/>
            <person name="Gustafson E.A."/>
            <person name="Haerty W."/>
            <person name="Hahn M.W."/>
            <person name="Halligan D.L."/>
            <person name="Halpern A.L."/>
            <person name="Halter G.M."/>
            <person name="Han M.V."/>
            <person name="Heger A."/>
            <person name="Hillier L."/>
            <person name="Hinrichs A.S."/>
            <person name="Holmes I."/>
            <person name="Hoskins R.A."/>
            <person name="Hubisz M.J."/>
            <person name="Hultmark D."/>
            <person name="Huntley M.A."/>
            <person name="Jaffe D.B."/>
            <person name="Jagadeeshan S."/>
            <person name="Jeck W.R."/>
            <person name="Johnson J."/>
            <person name="Jones C.D."/>
            <person name="Jordan W.C."/>
            <person name="Karpen G.H."/>
            <person name="Kataoka E."/>
            <person name="Keightley P.D."/>
            <person name="Kheradpour P."/>
            <person name="Kirkness E.F."/>
            <person name="Koerich L.B."/>
            <person name="Kristiansen K."/>
            <person name="Kudrna D."/>
            <person name="Kulathinal R.J."/>
            <person name="Kumar S."/>
            <person name="Kwok R."/>
            <person name="Lander E."/>
            <person name="Langley C.H."/>
            <person name="Lapoint R."/>
            <person name="Lazzaro B.P."/>
            <person name="Lee S.J."/>
            <person name="Levesque L."/>
            <person name="Li R."/>
            <person name="Lin C.F."/>
            <person name="Lin M.F."/>
            <person name="Lindblad-Toh K."/>
            <person name="Llopart A."/>
            <person name="Long M."/>
            <person name="Low L."/>
            <person name="Lozovsky E."/>
            <person name="Lu J."/>
            <person name="Luo M."/>
            <person name="Machado C.A."/>
            <person name="Makalowski W."/>
            <person name="Marzo M."/>
            <person name="Matsuda M."/>
            <person name="Matzkin L."/>
            <person name="McAllister B."/>
            <person name="McBride C.S."/>
            <person name="McKernan B."/>
            <person name="McKernan K."/>
            <person name="Mendez-Lago M."/>
            <person name="Minx P."/>
            <person name="Mollenhauer M.U."/>
            <person name="Montooth K."/>
            <person name="Mount S.M."/>
            <person name="Mu X."/>
            <person name="Myers E."/>
            <person name="Negre B."/>
            <person name="Newfeld S."/>
            <person name="Nielsen R."/>
            <person name="Noor M.A."/>
            <person name="O'Grady P."/>
            <person name="Pachter L."/>
            <person name="Papaceit M."/>
            <person name="Parisi M.J."/>
            <person name="Parisi M."/>
            <person name="Parts L."/>
            <person name="Pedersen J.S."/>
            <person name="Pesole G."/>
            <person name="Phillippy A.M."/>
            <person name="Ponting C.P."/>
            <person name="Pop M."/>
            <person name="Porcelli D."/>
            <person name="Powell J.R."/>
            <person name="Prohaska S."/>
            <person name="Pruitt K."/>
            <person name="Puig M."/>
            <person name="Quesneville H."/>
            <person name="Ram K.R."/>
            <person name="Rand D."/>
            <person name="Rasmussen M.D."/>
            <person name="Reed L.K."/>
            <person name="Reenan R."/>
            <person name="Reily A."/>
            <person name="Remington K.A."/>
            <person name="Rieger T.T."/>
            <person name="Ritchie M.G."/>
            <person name="Robin C."/>
            <person name="Rogers Y.H."/>
            <person name="Rohde C."/>
            <person name="Rozas J."/>
            <person name="Rubenfield M.J."/>
            <person name="Ruiz A."/>
            <person name="Russo S."/>
            <person name="Salzberg S.L."/>
            <person name="Sanchez-Gracia A."/>
            <person name="Saranga D.J."/>
            <person name="Sato H."/>
            <person name="Schaeffer S.W."/>
            <person name="Schatz M.C."/>
            <person name="Schlenke T."/>
            <person name="Schwartz R."/>
            <person name="Segarra C."/>
            <person name="Singh R.S."/>
            <person name="Sirot L."/>
            <person name="Sirota M."/>
            <person name="Sisneros N.B."/>
            <person name="Smith C.D."/>
            <person name="Smith T.F."/>
            <person name="Spieth J."/>
            <person name="Stage D.E."/>
            <person name="Stark A."/>
            <person name="Stephan W."/>
            <person name="Strausberg R.L."/>
            <person name="Strempel S."/>
            <person name="Sturgill D."/>
            <person name="Sutton G."/>
            <person name="Sutton G.G."/>
            <person name="Tao W."/>
            <person name="Teichmann S."/>
            <person name="Tobari Y.N."/>
            <person name="Tomimura Y."/>
            <person name="Tsolas J.M."/>
            <person name="Valente V.L."/>
            <person name="Venter E."/>
            <person name="Venter J.C."/>
            <person name="Vicario S."/>
            <person name="Vieira F.G."/>
            <person name="Vilella A.J."/>
            <person name="Villasante A."/>
            <person name="Walenz B."/>
            <person name="Wang J."/>
            <person name="Wasserman M."/>
            <person name="Watts T."/>
            <person name="Wilson D."/>
            <person name="Wilson R.K."/>
            <person name="Wing R.A."/>
            <person name="Wolfner M.F."/>
            <person name="Wong A."/>
            <person name="Wong G.K."/>
            <person name="Wu C.I."/>
            <person name="Wu G."/>
            <person name="Yamamoto D."/>
            <person name="Yang H.P."/>
            <person name="Yang S.P."/>
            <person name="Yorke J.A."/>
            <person name="Yoshida K."/>
            <person name="Zdobnov E."/>
            <person name="Zhang P."/>
            <person name="Zhang Y."/>
            <person name="Zimin A.V."/>
            <person name="Baldwin J."/>
            <person name="Abdouelleil A."/>
            <person name="Abdulkadir J."/>
            <person name="Abebe A."/>
            <person name="Abera B."/>
            <person name="Abreu J."/>
            <person name="Acer S.C."/>
            <person name="Aftuck L."/>
            <person name="Alexander A."/>
            <person name="An P."/>
            <person name="Anderson E."/>
            <person name="Anderson S."/>
            <person name="Arachi H."/>
            <person name="Azer M."/>
            <person name="Bachantsang P."/>
            <person name="Barry A."/>
            <person name="Bayul T."/>
            <person name="Berlin A."/>
            <person name="Bessette D."/>
            <person name="Bloom T."/>
            <person name="Blye J."/>
            <person name="Boguslavskiy L."/>
            <person name="Bonnet C."/>
            <person name="Boukhgalter B."/>
            <person name="Bourzgui I."/>
            <person name="Brown A."/>
            <person name="Cahill P."/>
            <person name="Channer S."/>
            <person name="Cheshatsang Y."/>
            <person name="Chuda L."/>
            <person name="Citroen M."/>
            <person name="Collymore A."/>
            <person name="Cooke P."/>
            <person name="Costello M."/>
            <person name="D'Aco K."/>
            <person name="Daza R."/>
            <person name="De Haan G."/>
            <person name="DeGray S."/>
            <person name="DeMaso C."/>
            <person name="Dhargay N."/>
            <person name="Dooley K."/>
            <person name="Dooley E."/>
            <person name="Doricent M."/>
            <person name="Dorje P."/>
            <person name="Dorjee K."/>
            <person name="Dupes A."/>
            <person name="Elong R."/>
            <person name="Falk J."/>
            <person name="Farina A."/>
            <person name="Faro S."/>
            <person name="Ferguson D."/>
            <person name="Fisher S."/>
            <person name="Foley C.D."/>
            <person name="Franke A."/>
            <person name="Friedrich D."/>
            <person name="Gadbois L."/>
            <person name="Gearin G."/>
            <person name="Gearin C.R."/>
            <person name="Giannoukos G."/>
            <person name="Goode T."/>
            <person name="Graham J."/>
            <person name="Grandbois E."/>
            <person name="Grewal S."/>
            <person name="Gyaltsen K."/>
            <person name="Hafez N."/>
            <person name="Hagos B."/>
            <person name="Hall J."/>
            <person name="Henson C."/>
            <person name="Hollinger A."/>
            <person name="Honan T."/>
            <person name="Huard M.D."/>
            <person name="Hughes L."/>
            <person name="Hurhula B."/>
            <person name="Husby M.E."/>
            <person name="Kamat A."/>
            <person name="Kanga B."/>
            <person name="Kashin S."/>
            <person name="Khazanovich D."/>
            <person name="Kisner P."/>
            <person name="Lance K."/>
            <person name="Lara M."/>
            <person name="Lee W."/>
            <person name="Lennon N."/>
            <person name="Letendre F."/>
            <person name="LeVine R."/>
            <person name="Lipovsky A."/>
            <person name="Liu X."/>
            <person name="Liu J."/>
            <person name="Liu S."/>
            <person name="Lokyitsang T."/>
            <person name="Lokyitsang Y."/>
            <person name="Lubonja R."/>
            <person name="Lui A."/>
            <person name="MacDonald P."/>
            <person name="Magnisalis V."/>
            <person name="Maru K."/>
            <person name="Matthews C."/>
            <person name="McCusker W."/>
            <person name="McDonough S."/>
            <person name="Mehta T."/>
            <person name="Meldrim J."/>
            <person name="Meneus L."/>
            <person name="Mihai O."/>
            <person name="Mihalev A."/>
            <person name="Mihova T."/>
            <person name="Mittelman R."/>
            <person name="Mlenga V."/>
            <person name="Montmayeur A."/>
            <person name="Mulrain L."/>
            <person name="Navidi A."/>
            <person name="Naylor J."/>
            <person name="Negash T."/>
            <person name="Nguyen T."/>
            <person name="Nguyen N."/>
            <person name="Nicol R."/>
            <person name="Norbu C."/>
            <person name="Norbu N."/>
            <person name="Novod N."/>
            <person name="O'Neill B."/>
            <person name="Osman S."/>
            <person name="Markiewicz E."/>
            <person name="Oyono O.L."/>
            <person name="Patti C."/>
            <person name="Phunkhang P."/>
            <person name="Pierre F."/>
            <person name="Priest M."/>
            <person name="Raghuraman S."/>
            <person name="Rege F."/>
            <person name="Reyes R."/>
            <person name="Rise C."/>
            <person name="Rogov P."/>
            <person name="Ross K."/>
            <person name="Ryan E."/>
            <person name="Settipalli S."/>
            <person name="Shea T."/>
            <person name="Sherpa N."/>
            <person name="Shi L."/>
            <person name="Shih D."/>
            <person name="Sparrow T."/>
            <person name="Spaulding J."/>
            <person name="Stalker J."/>
            <person name="Stange-Thomann N."/>
            <person name="Stavropoulos S."/>
            <person name="Stone C."/>
            <person name="Strader C."/>
            <person name="Tesfaye S."/>
            <person name="Thomson T."/>
            <person name="Thoulutsang Y."/>
            <person name="Thoulutsang D."/>
            <person name="Topham K."/>
            <person name="Topping I."/>
            <person name="Tsamla T."/>
            <person name="Vassiliev H."/>
            <person name="Vo A."/>
            <person name="Wangchuk T."/>
            <person name="Wangdi T."/>
            <person name="Weiand M."/>
            <person name="Wilkinson J."/>
            <person name="Wilson A."/>
            <person name="Yadav S."/>
            <person name="Young G."/>
            <person name="Yu Q."/>
            <person name="Zembek L."/>
            <person name="Zhong D."/>
            <person name="Zimmer A."/>
            <person name="Zwirko Z."/>
            <person name="Jaffe D.B."/>
            <person name="Alvarez P."/>
            <person name="Brockman W."/>
            <person name="Butler J."/>
            <person name="Chin C."/>
            <person name="Gnerre S."/>
            <person name="Grabherr M."/>
            <person name="Kleber M."/>
            <person name="Mauceli E."/>
            <person name="MacCallum I."/>
        </authorList>
    </citation>
    <scope>NUCLEOTIDE SEQUENCE [LARGE SCALE GENOMIC DNA]</scope>
    <source>
        <strain evidence="2">white501</strain>
    </source>
</reference>
<gene>
    <name evidence="1" type="primary">Dsim\GD10094</name>
    <name evidence="1" type="ORF">Dsim_GD10094</name>
</gene>
<sequence length="109" mass="11232">MDTGRPAPLVVPDDWVLVIVASRLHGIRASCITLLPMIETSDSGAGLTSRTTGVHYGGPPDTGQSLSGDCLISGCQPSNRPIQRPTGSSHAHFASDLEAATSVGKHLAS</sequence>
<proteinExistence type="predicted"/>
<name>B4QGT8_DROSI</name>
<dbReference type="AlphaFoldDB" id="B4QGT8"/>
<protein>
    <submittedName>
        <fullName evidence="1">GD10094</fullName>
    </submittedName>
</protein>
<dbReference type="EMBL" id="CM000362">
    <property type="protein sequence ID" value="EDX06313.1"/>
    <property type="molecule type" value="Genomic_DNA"/>
</dbReference>
<evidence type="ECO:0000313" key="1">
    <source>
        <dbReference type="EMBL" id="EDX06313.1"/>
    </source>
</evidence>
<accession>B4QGT8</accession>
<evidence type="ECO:0000313" key="2">
    <source>
        <dbReference type="Proteomes" id="UP000000304"/>
    </source>
</evidence>
<dbReference type="Proteomes" id="UP000000304">
    <property type="component" value="Chromosome 2R"/>
</dbReference>
<organism evidence="1 2">
    <name type="scientific">Drosophila simulans</name>
    <name type="common">Fruit fly</name>
    <dbReference type="NCBI Taxonomy" id="7240"/>
    <lineage>
        <taxon>Eukaryota</taxon>
        <taxon>Metazoa</taxon>
        <taxon>Ecdysozoa</taxon>
        <taxon>Arthropoda</taxon>
        <taxon>Hexapoda</taxon>
        <taxon>Insecta</taxon>
        <taxon>Pterygota</taxon>
        <taxon>Neoptera</taxon>
        <taxon>Endopterygota</taxon>
        <taxon>Diptera</taxon>
        <taxon>Brachycera</taxon>
        <taxon>Muscomorpha</taxon>
        <taxon>Ephydroidea</taxon>
        <taxon>Drosophilidae</taxon>
        <taxon>Drosophila</taxon>
        <taxon>Sophophora</taxon>
    </lineage>
</organism>
<dbReference type="HOGENOM" id="CLU_2186689_0_0_1"/>
<keyword evidence="2" id="KW-1185">Reference proteome</keyword>